<gene>
    <name evidence="1" type="ORF">CEJ86_24890</name>
</gene>
<dbReference type="EMBL" id="NJGD01000014">
    <property type="protein sequence ID" value="PJR12813.1"/>
    <property type="molecule type" value="Genomic_DNA"/>
</dbReference>
<reference evidence="1 2" key="1">
    <citation type="submission" date="2017-06" db="EMBL/GenBank/DDBJ databases">
        <title>Ensifer strains isolated from leguminous trees and herbs display diverse denitrification phenotypes with some acting as strong N2O sinks.</title>
        <authorList>
            <person name="Woliy K."/>
            <person name="Mania D."/>
            <person name="Bakken L.R."/>
            <person name="Frostegard A."/>
        </authorList>
    </citation>
    <scope>NUCLEOTIDE SEQUENCE [LARGE SCALE GENOMIC DNA]</scope>
    <source>
        <strain evidence="1 2">AC50a</strain>
    </source>
</reference>
<organism evidence="1 2">
    <name type="scientific">Rhizobium meliloti</name>
    <name type="common">Ensifer meliloti</name>
    <name type="synonym">Sinorhizobium meliloti</name>
    <dbReference type="NCBI Taxonomy" id="382"/>
    <lineage>
        <taxon>Bacteria</taxon>
        <taxon>Pseudomonadati</taxon>
        <taxon>Pseudomonadota</taxon>
        <taxon>Alphaproteobacteria</taxon>
        <taxon>Hyphomicrobiales</taxon>
        <taxon>Rhizobiaceae</taxon>
        <taxon>Sinorhizobium/Ensifer group</taxon>
        <taxon>Sinorhizobium</taxon>
    </lineage>
</organism>
<dbReference type="Proteomes" id="UP000231987">
    <property type="component" value="Unassembled WGS sequence"/>
</dbReference>
<proteinExistence type="predicted"/>
<protein>
    <submittedName>
        <fullName evidence="1">Uncharacterized protein</fullName>
    </submittedName>
</protein>
<name>A0A2J0YX17_RHIML</name>
<evidence type="ECO:0000313" key="1">
    <source>
        <dbReference type="EMBL" id="PJR12813.1"/>
    </source>
</evidence>
<accession>A0A2J0YX17</accession>
<sequence length="128" mass="13422">MRVPRGAICAAVLEQASVASLLCFQSCAARSSTQVEDSKRLCMAQDDDISTGNQEELGGAGVWEISTEGVSPEVLGLASAWLNAGEGDALTALILMSERLLAWETISSFGMTGAPSIFPAQIERSQGE</sequence>
<evidence type="ECO:0000313" key="2">
    <source>
        <dbReference type="Proteomes" id="UP000231987"/>
    </source>
</evidence>
<comment type="caution">
    <text evidence="1">The sequence shown here is derived from an EMBL/GenBank/DDBJ whole genome shotgun (WGS) entry which is preliminary data.</text>
</comment>
<dbReference type="AlphaFoldDB" id="A0A2J0YX17"/>